<evidence type="ECO:0000256" key="1">
    <source>
        <dbReference type="ARBA" id="ARBA00006303"/>
    </source>
</evidence>
<dbReference type="InterPro" id="IPR004115">
    <property type="entry name" value="GAD-like_sf"/>
</dbReference>
<gene>
    <name evidence="7 9" type="primary">aspS</name>
    <name evidence="9" type="ORF">PQG83_06925</name>
</gene>
<protein>
    <recommendedName>
        <fullName evidence="7">Aspartate--tRNA(Asp/Asn) ligase</fullName>
        <ecNumber evidence="7">6.1.1.23</ecNumber>
    </recommendedName>
    <alternativeName>
        <fullName evidence="7">Aspartyl-tRNA synthetase</fullName>
        <shortName evidence="7">AspRS</shortName>
    </alternativeName>
    <alternativeName>
        <fullName evidence="7">Non-discriminating aspartyl-tRNA synthetase</fullName>
        <shortName evidence="7">ND-AspRS</shortName>
    </alternativeName>
</protein>
<dbReference type="Pfam" id="PF00152">
    <property type="entry name" value="tRNA-synt_2"/>
    <property type="match status" value="1"/>
</dbReference>
<keyword evidence="5 7" id="KW-0648">Protein biosynthesis</keyword>
<dbReference type="InterPro" id="IPR012340">
    <property type="entry name" value="NA-bd_OB-fold"/>
</dbReference>
<reference evidence="9 10" key="1">
    <citation type="submission" date="2023-01" db="EMBL/GenBank/DDBJ databases">
        <title>Cultivation and genomic characterization of new, ubiquitous marine nitrite-oxidizing bacteria from the Nitrospirales.</title>
        <authorList>
            <person name="Mueller A.J."/>
            <person name="Daebeler A."/>
            <person name="Herbold C.W."/>
            <person name="Kirkegaard R.H."/>
            <person name="Daims H."/>
        </authorList>
    </citation>
    <scope>NUCLEOTIDE SEQUENCE [LARGE SCALE GENOMIC DNA]</scope>
    <source>
        <strain evidence="9 10">DK</strain>
    </source>
</reference>
<evidence type="ECO:0000259" key="8">
    <source>
        <dbReference type="PROSITE" id="PS50862"/>
    </source>
</evidence>
<comment type="subunit">
    <text evidence="7">Homodimer.</text>
</comment>
<evidence type="ECO:0000256" key="5">
    <source>
        <dbReference type="ARBA" id="ARBA00022917"/>
    </source>
</evidence>
<keyword evidence="10" id="KW-1185">Reference proteome</keyword>
<dbReference type="InterPro" id="IPR006195">
    <property type="entry name" value="aa-tRNA-synth_II"/>
</dbReference>
<dbReference type="EMBL" id="CP116968">
    <property type="protein sequence ID" value="WNM63479.1"/>
    <property type="molecule type" value="Genomic_DNA"/>
</dbReference>
<dbReference type="InterPro" id="IPR004365">
    <property type="entry name" value="NA-bd_OB_tRNA"/>
</dbReference>
<dbReference type="Pfam" id="PF01336">
    <property type="entry name" value="tRNA_anti-codon"/>
    <property type="match status" value="1"/>
</dbReference>
<name>A0AA96K4L8_9BACT</name>
<feature type="binding site" evidence="7">
    <location>
        <begin position="221"/>
        <end position="223"/>
    </location>
    <ligand>
        <name>ATP</name>
        <dbReference type="ChEBI" id="CHEBI:30616"/>
    </ligand>
</feature>
<dbReference type="PANTHER" id="PTHR22594">
    <property type="entry name" value="ASPARTYL/LYSYL-TRNA SYNTHETASE"/>
    <property type="match status" value="1"/>
</dbReference>
<feature type="binding site" evidence="7">
    <location>
        <position position="221"/>
    </location>
    <ligand>
        <name>L-aspartate</name>
        <dbReference type="ChEBI" id="CHEBI:29991"/>
    </ligand>
</feature>
<feature type="site" description="Important for tRNA non-discrimination" evidence="7">
    <location>
        <position position="83"/>
    </location>
</feature>
<feature type="region of interest" description="Aspartate" evidence="7">
    <location>
        <begin position="199"/>
        <end position="202"/>
    </location>
</feature>
<feature type="binding site" evidence="7">
    <location>
        <position position="488"/>
    </location>
    <ligand>
        <name>L-aspartate</name>
        <dbReference type="ChEBI" id="CHEBI:29991"/>
    </ligand>
</feature>
<accession>A0AA96K4L8</accession>
<feature type="binding site" evidence="7">
    <location>
        <position position="175"/>
    </location>
    <ligand>
        <name>L-aspartate</name>
        <dbReference type="ChEBI" id="CHEBI:29991"/>
    </ligand>
</feature>
<dbReference type="GO" id="GO:0003676">
    <property type="term" value="F:nucleic acid binding"/>
    <property type="evidence" value="ECO:0007669"/>
    <property type="project" value="InterPro"/>
</dbReference>
<organism evidence="9 10">
    <name type="scientific">Candidatus Nitrospira neomarina</name>
    <dbReference type="NCBI Taxonomy" id="3020899"/>
    <lineage>
        <taxon>Bacteria</taxon>
        <taxon>Pseudomonadati</taxon>
        <taxon>Nitrospirota</taxon>
        <taxon>Nitrospiria</taxon>
        <taxon>Nitrospirales</taxon>
        <taxon>Nitrospiraceae</taxon>
        <taxon>Nitrospira</taxon>
    </lineage>
</organism>
<dbReference type="GO" id="GO:0006422">
    <property type="term" value="P:aspartyl-tRNA aminoacylation"/>
    <property type="evidence" value="ECO:0007669"/>
    <property type="project" value="UniProtKB-UniRule"/>
</dbReference>
<keyword evidence="6 7" id="KW-0030">Aminoacyl-tRNA synthetase</keyword>
<keyword evidence="7" id="KW-0963">Cytoplasm</keyword>
<evidence type="ECO:0000313" key="10">
    <source>
        <dbReference type="Proteomes" id="UP001302494"/>
    </source>
</evidence>
<dbReference type="Gene3D" id="3.30.930.10">
    <property type="entry name" value="Bira Bifunctional Protein, Domain 2"/>
    <property type="match status" value="1"/>
</dbReference>
<dbReference type="CDD" id="cd04317">
    <property type="entry name" value="EcAspRS_like_N"/>
    <property type="match status" value="1"/>
</dbReference>
<feature type="site" description="Important for tRNA non-discrimination" evidence="7">
    <location>
        <position position="31"/>
    </location>
</feature>
<dbReference type="InterPro" id="IPR004524">
    <property type="entry name" value="Asp-tRNA-ligase_1"/>
</dbReference>
<feature type="binding site" evidence="7">
    <location>
        <begin position="533"/>
        <end position="536"/>
    </location>
    <ligand>
        <name>ATP</name>
        <dbReference type="ChEBI" id="CHEBI:30616"/>
    </ligand>
</feature>
<dbReference type="GO" id="GO:0005524">
    <property type="term" value="F:ATP binding"/>
    <property type="evidence" value="ECO:0007669"/>
    <property type="project" value="UniProtKB-UniRule"/>
</dbReference>
<dbReference type="SUPFAM" id="SSF50249">
    <property type="entry name" value="Nucleic acid-binding proteins"/>
    <property type="match status" value="1"/>
</dbReference>
<dbReference type="KEGG" id="nneo:PQG83_06925"/>
<keyword evidence="3 7" id="KW-0547">Nucleotide-binding</keyword>
<dbReference type="CDD" id="cd00777">
    <property type="entry name" value="AspRS_core"/>
    <property type="match status" value="1"/>
</dbReference>
<evidence type="ECO:0000256" key="6">
    <source>
        <dbReference type="ARBA" id="ARBA00023146"/>
    </source>
</evidence>
<dbReference type="SUPFAM" id="SSF55261">
    <property type="entry name" value="GAD domain-like"/>
    <property type="match status" value="1"/>
</dbReference>
<feature type="binding site" evidence="7">
    <location>
        <position position="230"/>
    </location>
    <ligand>
        <name>ATP</name>
        <dbReference type="ChEBI" id="CHEBI:30616"/>
    </ligand>
</feature>
<feature type="binding site" evidence="7">
    <location>
        <position position="481"/>
    </location>
    <ligand>
        <name>ATP</name>
        <dbReference type="ChEBI" id="CHEBI:30616"/>
    </ligand>
</feature>
<dbReference type="PRINTS" id="PR01042">
    <property type="entry name" value="TRNASYNTHASP"/>
</dbReference>
<dbReference type="Gene3D" id="2.40.50.140">
    <property type="entry name" value="Nucleic acid-binding proteins"/>
    <property type="match status" value="1"/>
</dbReference>
<evidence type="ECO:0000256" key="2">
    <source>
        <dbReference type="ARBA" id="ARBA00022598"/>
    </source>
</evidence>
<dbReference type="NCBIfam" id="NF001750">
    <property type="entry name" value="PRK00476.1"/>
    <property type="match status" value="1"/>
</dbReference>
<sequence>MKRSHHCGELSIDHVGQIVTLAGWVASRRDHGGVRFIDLRDRYGLTQIVFDSEQQPTVHQLADRLRNEYVVAITGEVALRPEGSANPHIPTGAIEIRSTSLVILNEAKPLPFALDDTITTTETLRLKHRYLDLRRPKMQELLQLRSQVSHLVRQYLHGNQFIEVETPILTKSTPEGARDYLVPSRVNPGEFFALPQSPQLFKQILMIGGTDRYYQIARCFRDEDLRLDRQPEFTQIDLEMSFVDQEDIMQLIEHMVRLVFKETKNIDLPSPLPRLSFEEAMGRYGTDKPDLRFDLQLQDLSQFAATCDFKVFKSAAENGGIVKALVIPGGNAFTRNRIDNLIGTAKEFGAKGLAWVKINEEGNLDSSIAKFFNSQTLRDALPSAKTGDLLIFVADQAPIVHQVLGRLRLLLGEELGLIDRNRWEPLWVIDFPMFEFDDTAKRYIALHHPFTAPHSEDMPLLETDPLQIRTQAYDLVLNGFELGGGSIRIHAPQVQSKVFDLLNISKTEAREKFGFLLDALESGAPPHGGIALGLDRLVMLLGKTESIREVIPFPKTQKAQCLMTEAPSPVTTEQLQELSIRTTAKKPDNPV</sequence>
<dbReference type="Gene3D" id="3.30.1360.30">
    <property type="entry name" value="GAD-like domain"/>
    <property type="match status" value="1"/>
</dbReference>
<dbReference type="InterPro" id="IPR045864">
    <property type="entry name" value="aa-tRNA-synth_II/BPL/LPL"/>
</dbReference>
<dbReference type="NCBIfam" id="TIGR00459">
    <property type="entry name" value="aspS_bact"/>
    <property type="match status" value="1"/>
</dbReference>
<dbReference type="EC" id="6.1.1.23" evidence="7"/>
<comment type="function">
    <text evidence="7">Aspartyl-tRNA synthetase with relaxed tRNA specificity since it is able to aspartylate not only its cognate tRNA(Asp) but also tRNA(Asn). Reaction proceeds in two steps: L-aspartate is first activated by ATP to form Asp-AMP and then transferred to the acceptor end of tRNA(Asp/Asn).</text>
</comment>
<dbReference type="InterPro" id="IPR047089">
    <property type="entry name" value="Asp-tRNA-ligase_1_N"/>
</dbReference>
<comment type="subcellular location">
    <subcellularLocation>
        <location evidence="7">Cytoplasm</location>
    </subcellularLocation>
</comment>
<dbReference type="HAMAP" id="MF_00044">
    <property type="entry name" value="Asp_tRNA_synth_type1"/>
    <property type="match status" value="1"/>
</dbReference>
<dbReference type="InterPro" id="IPR047090">
    <property type="entry name" value="AspRS_core"/>
</dbReference>
<dbReference type="InterPro" id="IPR004364">
    <property type="entry name" value="Aa-tRNA-synt_II"/>
</dbReference>
<dbReference type="InterPro" id="IPR029351">
    <property type="entry name" value="GAD_dom"/>
</dbReference>
<feature type="binding site" evidence="7">
    <location>
        <position position="447"/>
    </location>
    <ligand>
        <name>L-aspartate</name>
        <dbReference type="ChEBI" id="CHEBI:29991"/>
    </ligand>
</feature>
<keyword evidence="4 7" id="KW-0067">ATP-binding</keyword>
<dbReference type="Proteomes" id="UP001302494">
    <property type="component" value="Chromosome"/>
</dbReference>
<comment type="similarity">
    <text evidence="1 7">Belongs to the class-II aminoacyl-tRNA synthetase family. Type 1 subfamily.</text>
</comment>
<feature type="domain" description="Aminoacyl-transfer RNA synthetases class-II family profile" evidence="8">
    <location>
        <begin position="142"/>
        <end position="552"/>
    </location>
</feature>
<dbReference type="PANTHER" id="PTHR22594:SF5">
    <property type="entry name" value="ASPARTATE--TRNA LIGASE, MITOCHONDRIAL"/>
    <property type="match status" value="1"/>
</dbReference>
<dbReference type="PROSITE" id="PS50862">
    <property type="entry name" value="AA_TRNA_LIGASE_II"/>
    <property type="match status" value="1"/>
</dbReference>
<evidence type="ECO:0000256" key="3">
    <source>
        <dbReference type="ARBA" id="ARBA00022741"/>
    </source>
</evidence>
<evidence type="ECO:0000256" key="7">
    <source>
        <dbReference type="HAMAP-Rule" id="MF_00044"/>
    </source>
</evidence>
<dbReference type="GO" id="GO:0005737">
    <property type="term" value="C:cytoplasm"/>
    <property type="evidence" value="ECO:0007669"/>
    <property type="project" value="UniProtKB-SubCell"/>
</dbReference>
<evidence type="ECO:0000313" key="9">
    <source>
        <dbReference type="EMBL" id="WNM63479.1"/>
    </source>
</evidence>
<keyword evidence="2 7" id="KW-0436">Ligase</keyword>
<proteinExistence type="inferred from homology"/>
<dbReference type="GO" id="GO:0050560">
    <property type="term" value="F:aspartate-tRNA(Asn) ligase activity"/>
    <property type="evidence" value="ECO:0007669"/>
    <property type="project" value="UniProtKB-EC"/>
</dbReference>
<dbReference type="Pfam" id="PF02938">
    <property type="entry name" value="GAD"/>
    <property type="match status" value="1"/>
</dbReference>
<dbReference type="SUPFAM" id="SSF55681">
    <property type="entry name" value="Class II aaRS and biotin synthetases"/>
    <property type="match status" value="1"/>
</dbReference>
<dbReference type="AlphaFoldDB" id="A0AA96K4L8"/>
<comment type="catalytic activity">
    <reaction evidence="7">
        <text>tRNA(Asx) + L-aspartate + ATP = L-aspartyl-tRNA(Asx) + AMP + diphosphate</text>
        <dbReference type="Rhea" id="RHEA:18349"/>
        <dbReference type="Rhea" id="RHEA-COMP:9710"/>
        <dbReference type="Rhea" id="RHEA-COMP:9711"/>
        <dbReference type="ChEBI" id="CHEBI:29991"/>
        <dbReference type="ChEBI" id="CHEBI:30616"/>
        <dbReference type="ChEBI" id="CHEBI:33019"/>
        <dbReference type="ChEBI" id="CHEBI:78442"/>
        <dbReference type="ChEBI" id="CHEBI:78516"/>
        <dbReference type="ChEBI" id="CHEBI:456215"/>
        <dbReference type="EC" id="6.1.1.23"/>
    </reaction>
</comment>
<dbReference type="InterPro" id="IPR002312">
    <property type="entry name" value="Asp/Asn-tRNA-synth_IIb"/>
</dbReference>
<evidence type="ECO:0000256" key="4">
    <source>
        <dbReference type="ARBA" id="ARBA00022840"/>
    </source>
</evidence>
<dbReference type="GO" id="GO:0004815">
    <property type="term" value="F:aspartate-tRNA ligase activity"/>
    <property type="evidence" value="ECO:0007669"/>
    <property type="project" value="UniProtKB-UniRule"/>
</dbReference>